<protein>
    <submittedName>
        <fullName evidence="1">Uncharacterized protein</fullName>
    </submittedName>
</protein>
<name>A0AAD9VWC2_PHOAM</name>
<reference evidence="1" key="1">
    <citation type="submission" date="2023-06" db="EMBL/GenBank/DDBJ databases">
        <authorList>
            <person name="Noh H."/>
        </authorList>
    </citation>
    <scope>NUCLEOTIDE SEQUENCE</scope>
    <source>
        <strain evidence="1">DUCC20226</strain>
    </source>
</reference>
<proteinExistence type="predicted"/>
<dbReference type="EMBL" id="JAUJFL010000013">
    <property type="protein sequence ID" value="KAK2595820.1"/>
    <property type="molecule type" value="Genomic_DNA"/>
</dbReference>
<dbReference type="AlphaFoldDB" id="A0AAD9VWC2"/>
<dbReference type="Proteomes" id="UP001265746">
    <property type="component" value="Unassembled WGS sequence"/>
</dbReference>
<gene>
    <name evidence="1" type="ORF">N8I77_013613</name>
</gene>
<comment type="caution">
    <text evidence="1">The sequence shown here is derived from an EMBL/GenBank/DDBJ whole genome shotgun (WGS) entry which is preliminary data.</text>
</comment>
<organism evidence="1 2">
    <name type="scientific">Phomopsis amygdali</name>
    <name type="common">Fusicoccum amygdali</name>
    <dbReference type="NCBI Taxonomy" id="1214568"/>
    <lineage>
        <taxon>Eukaryota</taxon>
        <taxon>Fungi</taxon>
        <taxon>Dikarya</taxon>
        <taxon>Ascomycota</taxon>
        <taxon>Pezizomycotina</taxon>
        <taxon>Sordariomycetes</taxon>
        <taxon>Sordariomycetidae</taxon>
        <taxon>Diaporthales</taxon>
        <taxon>Diaporthaceae</taxon>
        <taxon>Diaporthe</taxon>
    </lineage>
</organism>
<accession>A0AAD9VWC2</accession>
<evidence type="ECO:0000313" key="2">
    <source>
        <dbReference type="Proteomes" id="UP001265746"/>
    </source>
</evidence>
<keyword evidence="2" id="KW-1185">Reference proteome</keyword>
<evidence type="ECO:0000313" key="1">
    <source>
        <dbReference type="EMBL" id="KAK2595820.1"/>
    </source>
</evidence>
<sequence>MCGGSEKDLHDPRRFGALAVVSDRSGLEQDLSGRIMFYNDVDSKSTTATHVRFIPVHGQQILQDLTLTIFSTGDLTVPTSECKQVGSFTLPMTLGTDLSDHSSSETRLGQQLLLEVGGDGVIGRRIAISSPVSSKMCMAEGIVGFNSGSIAVAA</sequence>